<evidence type="ECO:0000313" key="2">
    <source>
        <dbReference type="Proteomes" id="UP001168877"/>
    </source>
</evidence>
<dbReference type="AlphaFoldDB" id="A0AA39VGV0"/>
<dbReference type="EMBL" id="JAUESC010000385">
    <property type="protein sequence ID" value="KAK0579730.1"/>
    <property type="molecule type" value="Genomic_DNA"/>
</dbReference>
<protein>
    <submittedName>
        <fullName evidence="1">Uncharacterized protein</fullName>
    </submittedName>
</protein>
<dbReference type="PANTHER" id="PTHR35687:SF1">
    <property type="entry name" value="OS07G0516700 PROTEIN"/>
    <property type="match status" value="1"/>
</dbReference>
<sequence>MTILRRQSNYTKLDKEDPEEIQRRKAQFLIYKVMEQADSIFPSPRKRRPSSFLRLRLCRLKVKIGKRLRKSIYAARISFHKQGFTSTDRLVFPFPAEFGEKWMRLCDIFA</sequence>
<reference evidence="1" key="2">
    <citation type="submission" date="2023-06" db="EMBL/GenBank/DDBJ databases">
        <authorList>
            <person name="Swenson N.G."/>
            <person name="Wegrzyn J.L."/>
            <person name="Mcevoy S.L."/>
        </authorList>
    </citation>
    <scope>NUCLEOTIDE SEQUENCE</scope>
    <source>
        <strain evidence="1">NS2018</strain>
        <tissue evidence="1">Leaf</tissue>
    </source>
</reference>
<dbReference type="PANTHER" id="PTHR35687">
    <property type="entry name" value="OS07G0516700 PROTEIN"/>
    <property type="match status" value="1"/>
</dbReference>
<organism evidence="1 2">
    <name type="scientific">Acer saccharum</name>
    <name type="common">Sugar maple</name>
    <dbReference type="NCBI Taxonomy" id="4024"/>
    <lineage>
        <taxon>Eukaryota</taxon>
        <taxon>Viridiplantae</taxon>
        <taxon>Streptophyta</taxon>
        <taxon>Embryophyta</taxon>
        <taxon>Tracheophyta</taxon>
        <taxon>Spermatophyta</taxon>
        <taxon>Magnoliopsida</taxon>
        <taxon>eudicotyledons</taxon>
        <taxon>Gunneridae</taxon>
        <taxon>Pentapetalae</taxon>
        <taxon>rosids</taxon>
        <taxon>malvids</taxon>
        <taxon>Sapindales</taxon>
        <taxon>Sapindaceae</taxon>
        <taxon>Hippocastanoideae</taxon>
        <taxon>Acereae</taxon>
        <taxon>Acer</taxon>
    </lineage>
</organism>
<gene>
    <name evidence="1" type="ORF">LWI29_030666</name>
</gene>
<keyword evidence="2" id="KW-1185">Reference proteome</keyword>
<proteinExistence type="predicted"/>
<reference evidence="1" key="1">
    <citation type="journal article" date="2022" name="Plant J.">
        <title>Strategies of tolerance reflected in two North American maple genomes.</title>
        <authorList>
            <person name="McEvoy S.L."/>
            <person name="Sezen U.U."/>
            <person name="Trouern-Trend A."/>
            <person name="McMahon S.M."/>
            <person name="Schaberg P.G."/>
            <person name="Yang J."/>
            <person name="Wegrzyn J.L."/>
            <person name="Swenson N.G."/>
        </authorList>
    </citation>
    <scope>NUCLEOTIDE SEQUENCE</scope>
    <source>
        <strain evidence="1">NS2018</strain>
    </source>
</reference>
<name>A0AA39VGV0_ACESA</name>
<evidence type="ECO:0000313" key="1">
    <source>
        <dbReference type="EMBL" id="KAK0579730.1"/>
    </source>
</evidence>
<accession>A0AA39VGV0</accession>
<comment type="caution">
    <text evidence="1">The sequence shown here is derived from an EMBL/GenBank/DDBJ whole genome shotgun (WGS) entry which is preliminary data.</text>
</comment>
<dbReference type="Proteomes" id="UP001168877">
    <property type="component" value="Unassembled WGS sequence"/>
</dbReference>